<organism evidence="2 3">
    <name type="scientific">Ascodesmis nigricans</name>
    <dbReference type="NCBI Taxonomy" id="341454"/>
    <lineage>
        <taxon>Eukaryota</taxon>
        <taxon>Fungi</taxon>
        <taxon>Dikarya</taxon>
        <taxon>Ascomycota</taxon>
        <taxon>Pezizomycotina</taxon>
        <taxon>Pezizomycetes</taxon>
        <taxon>Pezizales</taxon>
        <taxon>Ascodesmidaceae</taxon>
        <taxon>Ascodesmis</taxon>
    </lineage>
</organism>
<keyword evidence="1" id="KW-0812">Transmembrane</keyword>
<reference evidence="2 3" key="1">
    <citation type="submission" date="2019-04" db="EMBL/GenBank/DDBJ databases">
        <title>Comparative genomics and transcriptomics to analyze fruiting body development in filamentous ascomycetes.</title>
        <authorList>
            <consortium name="DOE Joint Genome Institute"/>
            <person name="Lutkenhaus R."/>
            <person name="Traeger S."/>
            <person name="Breuer J."/>
            <person name="Kuo A."/>
            <person name="Lipzen A."/>
            <person name="Pangilinan J."/>
            <person name="Dilworth D."/>
            <person name="Sandor L."/>
            <person name="Poggeler S."/>
            <person name="Barry K."/>
            <person name="Grigoriev I.V."/>
            <person name="Nowrousian M."/>
        </authorList>
    </citation>
    <scope>NUCLEOTIDE SEQUENCE [LARGE SCALE GENOMIC DNA]</scope>
    <source>
        <strain evidence="2 3">CBS 389.68</strain>
    </source>
</reference>
<evidence type="ECO:0000256" key="1">
    <source>
        <dbReference type="SAM" id="Phobius"/>
    </source>
</evidence>
<dbReference type="AlphaFoldDB" id="A0A4V3SHQ1"/>
<keyword evidence="3" id="KW-1185">Reference proteome</keyword>
<gene>
    <name evidence="2" type="ORF">EX30DRAFT_344410</name>
</gene>
<name>A0A4V3SHQ1_9PEZI</name>
<evidence type="ECO:0000313" key="3">
    <source>
        <dbReference type="Proteomes" id="UP000298138"/>
    </source>
</evidence>
<keyword evidence="1" id="KW-0472">Membrane</keyword>
<accession>A0A4V3SHQ1</accession>
<dbReference type="Proteomes" id="UP000298138">
    <property type="component" value="Unassembled WGS sequence"/>
</dbReference>
<evidence type="ECO:0000313" key="2">
    <source>
        <dbReference type="EMBL" id="TGZ77124.1"/>
    </source>
</evidence>
<dbReference type="InParanoid" id="A0A4V3SHQ1"/>
<feature type="transmembrane region" description="Helical" evidence="1">
    <location>
        <begin position="12"/>
        <end position="31"/>
    </location>
</feature>
<keyword evidence="1" id="KW-1133">Transmembrane helix</keyword>
<proteinExistence type="predicted"/>
<sequence>MNTALVGYLQSHLPIHHLLLILLLLFLHWHLNRKPPPLHSPCHNSPIPIPQHLLHGPLLRQHMKSTTQIIHIDWGTKLNLCFIFRHRDFGEMGLVLAEVGEQVFADGAEFCGRRDGEEGRRFGVFEEERKGDLEGWLVGDSMGWDGWMVWGD</sequence>
<dbReference type="EMBL" id="ML220159">
    <property type="protein sequence ID" value="TGZ77124.1"/>
    <property type="molecule type" value="Genomic_DNA"/>
</dbReference>
<protein>
    <submittedName>
        <fullName evidence="2">Uncharacterized protein</fullName>
    </submittedName>
</protein>